<dbReference type="GO" id="GO:0016987">
    <property type="term" value="F:sigma factor activity"/>
    <property type="evidence" value="ECO:0007669"/>
    <property type="project" value="InterPro"/>
</dbReference>
<dbReference type="InterPro" id="IPR006524">
    <property type="entry name" value="ArpU-like"/>
</dbReference>
<dbReference type="EMBL" id="BMOY01000012">
    <property type="protein sequence ID" value="GGJ03109.1"/>
    <property type="molecule type" value="Genomic_DNA"/>
</dbReference>
<reference evidence="2" key="2">
    <citation type="submission" date="2020-09" db="EMBL/GenBank/DDBJ databases">
        <authorList>
            <person name="Sun Q."/>
            <person name="Ohkuma M."/>
        </authorList>
    </citation>
    <scope>NUCLEOTIDE SEQUENCE</scope>
    <source>
        <strain evidence="2">JCM 18487</strain>
    </source>
</reference>
<dbReference type="Proteomes" id="UP000637695">
    <property type="component" value="Unassembled WGS sequence"/>
</dbReference>
<dbReference type="Gene3D" id="1.10.10.10">
    <property type="entry name" value="Winged helix-like DNA-binding domain superfamily/Winged helix DNA-binding domain"/>
    <property type="match status" value="1"/>
</dbReference>
<sequence length="143" mass="16637">MRLAKETRREVIGALRLCRLYEQLGFHPGYEPRITPSYSLAKSQQTNWEYSTTEDTARKNVDTECERRQHVEWVRGAMRVLSPVERDIIERRYFQDMSVARIAAELFMGERTCQAHCNRAMIKLAMAMGLLTPEEEREAAAVL</sequence>
<protein>
    <recommendedName>
        <fullName evidence="1">RNA polymerase sigma factor 70 region 4 type 2 domain-containing protein</fullName>
    </recommendedName>
</protein>
<keyword evidence="3" id="KW-1185">Reference proteome</keyword>
<dbReference type="GO" id="GO:0003677">
    <property type="term" value="F:DNA binding"/>
    <property type="evidence" value="ECO:0007669"/>
    <property type="project" value="InterPro"/>
</dbReference>
<dbReference type="Pfam" id="PF08281">
    <property type="entry name" value="Sigma70_r4_2"/>
    <property type="match status" value="1"/>
</dbReference>
<dbReference type="GO" id="GO:0006352">
    <property type="term" value="P:DNA-templated transcription initiation"/>
    <property type="evidence" value="ECO:0007669"/>
    <property type="project" value="InterPro"/>
</dbReference>
<evidence type="ECO:0000313" key="3">
    <source>
        <dbReference type="Proteomes" id="UP000637695"/>
    </source>
</evidence>
<dbReference type="InterPro" id="IPR013249">
    <property type="entry name" value="RNA_pol_sigma70_r4_t2"/>
</dbReference>
<dbReference type="InterPro" id="IPR036388">
    <property type="entry name" value="WH-like_DNA-bd_sf"/>
</dbReference>
<dbReference type="NCBIfam" id="TIGR01637">
    <property type="entry name" value="phage_arpU"/>
    <property type="match status" value="1"/>
</dbReference>
<dbReference type="InterPro" id="IPR013324">
    <property type="entry name" value="RNA_pol_sigma_r3/r4-like"/>
</dbReference>
<dbReference type="SUPFAM" id="SSF88659">
    <property type="entry name" value="Sigma3 and sigma4 domains of RNA polymerase sigma factors"/>
    <property type="match status" value="1"/>
</dbReference>
<dbReference type="RefSeq" id="WP_188881585.1">
    <property type="nucleotide sequence ID" value="NZ_BMOY01000012.1"/>
</dbReference>
<accession>A0A917K715</accession>
<evidence type="ECO:0000259" key="1">
    <source>
        <dbReference type="Pfam" id="PF08281"/>
    </source>
</evidence>
<comment type="caution">
    <text evidence="2">The sequence shown here is derived from an EMBL/GenBank/DDBJ whole genome shotgun (WGS) entry which is preliminary data.</text>
</comment>
<gene>
    <name evidence="2" type="ORF">GCM10010885_10480</name>
</gene>
<evidence type="ECO:0000313" key="2">
    <source>
        <dbReference type="EMBL" id="GGJ03109.1"/>
    </source>
</evidence>
<name>A0A917K715_9BACL</name>
<feature type="domain" description="RNA polymerase sigma factor 70 region 4 type 2" evidence="1">
    <location>
        <begin position="73"/>
        <end position="124"/>
    </location>
</feature>
<dbReference type="AlphaFoldDB" id="A0A917K715"/>
<organism evidence="2 3">
    <name type="scientific">Alicyclobacillus cellulosilyticus</name>
    <dbReference type="NCBI Taxonomy" id="1003997"/>
    <lineage>
        <taxon>Bacteria</taxon>
        <taxon>Bacillati</taxon>
        <taxon>Bacillota</taxon>
        <taxon>Bacilli</taxon>
        <taxon>Bacillales</taxon>
        <taxon>Alicyclobacillaceae</taxon>
        <taxon>Alicyclobacillus</taxon>
    </lineage>
</organism>
<proteinExistence type="predicted"/>
<reference evidence="2" key="1">
    <citation type="journal article" date="2014" name="Int. J. Syst. Evol. Microbiol.">
        <title>Complete genome sequence of Corynebacterium casei LMG S-19264T (=DSM 44701T), isolated from a smear-ripened cheese.</title>
        <authorList>
            <consortium name="US DOE Joint Genome Institute (JGI-PGF)"/>
            <person name="Walter F."/>
            <person name="Albersmeier A."/>
            <person name="Kalinowski J."/>
            <person name="Ruckert C."/>
        </authorList>
    </citation>
    <scope>NUCLEOTIDE SEQUENCE</scope>
    <source>
        <strain evidence="2">JCM 18487</strain>
    </source>
</reference>